<keyword evidence="8 10" id="KW-0472">Membrane</keyword>
<proteinExistence type="inferred from homology"/>
<dbReference type="EMBL" id="PEYT01000014">
    <property type="protein sequence ID" value="PIS23107.1"/>
    <property type="molecule type" value="Genomic_DNA"/>
</dbReference>
<dbReference type="InterPro" id="IPR003838">
    <property type="entry name" value="ABC3_permease_C"/>
</dbReference>
<comment type="similarity">
    <text evidence="2 10">Belongs to the ABC-4 integral membrane protein family. FtsX subfamily.</text>
</comment>
<dbReference type="Gene3D" id="3.30.70.3040">
    <property type="match status" value="1"/>
</dbReference>
<dbReference type="GO" id="GO:0051301">
    <property type="term" value="P:cell division"/>
    <property type="evidence" value="ECO:0007669"/>
    <property type="project" value="UniProtKB-KW"/>
</dbReference>
<keyword evidence="9 10" id="KW-0131">Cell cycle</keyword>
<dbReference type="Pfam" id="PF02687">
    <property type="entry name" value="FtsX"/>
    <property type="match status" value="1"/>
</dbReference>
<dbReference type="Pfam" id="PF18075">
    <property type="entry name" value="FtsX_ECD"/>
    <property type="match status" value="1"/>
</dbReference>
<accession>A0A2H0XDV7</accession>
<evidence type="ECO:0000256" key="3">
    <source>
        <dbReference type="ARBA" id="ARBA00021907"/>
    </source>
</evidence>
<organism evidence="14 15">
    <name type="scientific">candidate division WWE3 bacterium CG08_land_8_20_14_0_20_40_13</name>
    <dbReference type="NCBI Taxonomy" id="1975084"/>
    <lineage>
        <taxon>Bacteria</taxon>
        <taxon>Katanobacteria</taxon>
    </lineage>
</organism>
<evidence type="ECO:0000256" key="1">
    <source>
        <dbReference type="ARBA" id="ARBA00004651"/>
    </source>
</evidence>
<evidence type="ECO:0000259" key="12">
    <source>
        <dbReference type="Pfam" id="PF02687"/>
    </source>
</evidence>
<feature type="transmembrane region" description="Helical" evidence="11">
    <location>
        <begin position="20"/>
        <end position="44"/>
    </location>
</feature>
<evidence type="ECO:0000256" key="2">
    <source>
        <dbReference type="ARBA" id="ARBA00007379"/>
    </source>
</evidence>
<dbReference type="InterPro" id="IPR040690">
    <property type="entry name" value="FtsX_ECD"/>
</dbReference>
<evidence type="ECO:0000256" key="10">
    <source>
        <dbReference type="PIRNR" id="PIRNR003097"/>
    </source>
</evidence>
<evidence type="ECO:0000256" key="5">
    <source>
        <dbReference type="ARBA" id="ARBA00022618"/>
    </source>
</evidence>
<evidence type="ECO:0000256" key="9">
    <source>
        <dbReference type="ARBA" id="ARBA00023306"/>
    </source>
</evidence>
<feature type="transmembrane region" description="Helical" evidence="11">
    <location>
        <begin position="162"/>
        <end position="192"/>
    </location>
</feature>
<gene>
    <name evidence="14" type="ORF">COT49_01910</name>
</gene>
<evidence type="ECO:0000256" key="11">
    <source>
        <dbReference type="SAM" id="Phobius"/>
    </source>
</evidence>
<feature type="transmembrane region" description="Helical" evidence="11">
    <location>
        <begin position="213"/>
        <end position="238"/>
    </location>
</feature>
<dbReference type="AlphaFoldDB" id="A0A2H0XDV7"/>
<feature type="domain" description="FtsX extracellular" evidence="13">
    <location>
        <begin position="55"/>
        <end position="146"/>
    </location>
</feature>
<dbReference type="InterPro" id="IPR004513">
    <property type="entry name" value="FtsX"/>
</dbReference>
<feature type="domain" description="ABC3 transporter permease C-terminal" evidence="12">
    <location>
        <begin position="170"/>
        <end position="289"/>
    </location>
</feature>
<keyword evidence="5 10" id="KW-0132">Cell division</keyword>
<keyword evidence="6 11" id="KW-0812">Transmembrane</keyword>
<evidence type="ECO:0000259" key="13">
    <source>
        <dbReference type="Pfam" id="PF18075"/>
    </source>
</evidence>
<keyword evidence="7 11" id="KW-1133">Transmembrane helix</keyword>
<evidence type="ECO:0000313" key="15">
    <source>
        <dbReference type="Proteomes" id="UP000230340"/>
    </source>
</evidence>
<sequence>MHKIVKNALLNAKKGRWFTLACVVVMSFSFFLLSIFITVGAVSYNLLRYLETRAQITVFFKDSTSEQEILLEKDQLEKDPNILEARYTSKDTALQNYISEHKDEPLLLESLTKDIFPASLDIRARDLAYLPQVEKKYKENTLVEEVVFYKDVVNSFKQFSNIIVYGGLALVVLLLLTSTITVLLTIGSSIYVKNEEISVMRLVGASNWYIRGPFLLQGVLYGTVAAVISEVVLTVLVSFLGNDIAVLFKGIDVIKINWLYLVVVFFIQILFGAFLGLLASWGALRRYLKI</sequence>
<reference evidence="15" key="1">
    <citation type="submission" date="2017-09" db="EMBL/GenBank/DDBJ databases">
        <title>Depth-based differentiation of microbial function through sediment-hosted aquifers and enrichment of novel symbionts in the deep terrestrial subsurface.</title>
        <authorList>
            <person name="Probst A.J."/>
            <person name="Ladd B."/>
            <person name="Jarett J.K."/>
            <person name="Geller-Mcgrath D.E."/>
            <person name="Sieber C.M.K."/>
            <person name="Emerson J.B."/>
            <person name="Anantharaman K."/>
            <person name="Thomas B.C."/>
            <person name="Malmstrom R."/>
            <person name="Stieglmeier M."/>
            <person name="Klingl A."/>
            <person name="Woyke T."/>
            <person name="Ryan C.M."/>
            <person name="Banfield J.F."/>
        </authorList>
    </citation>
    <scope>NUCLEOTIDE SEQUENCE [LARGE SCALE GENOMIC DNA]</scope>
</reference>
<name>A0A2H0XDV7_UNCKA</name>
<evidence type="ECO:0000256" key="7">
    <source>
        <dbReference type="ARBA" id="ARBA00022989"/>
    </source>
</evidence>
<evidence type="ECO:0000256" key="8">
    <source>
        <dbReference type="ARBA" id="ARBA00023136"/>
    </source>
</evidence>
<dbReference type="GO" id="GO:0005886">
    <property type="term" value="C:plasma membrane"/>
    <property type="evidence" value="ECO:0007669"/>
    <property type="project" value="UniProtKB-SubCell"/>
</dbReference>
<dbReference type="PANTHER" id="PTHR47755:SF1">
    <property type="entry name" value="CELL DIVISION PROTEIN FTSX"/>
    <property type="match status" value="1"/>
</dbReference>
<evidence type="ECO:0000313" key="14">
    <source>
        <dbReference type="EMBL" id="PIS23107.1"/>
    </source>
</evidence>
<keyword evidence="4 10" id="KW-1003">Cell membrane</keyword>
<dbReference type="Proteomes" id="UP000230340">
    <property type="component" value="Unassembled WGS sequence"/>
</dbReference>
<protein>
    <recommendedName>
        <fullName evidence="3 10">Cell division protein FtsX</fullName>
    </recommendedName>
</protein>
<feature type="transmembrane region" description="Helical" evidence="11">
    <location>
        <begin position="258"/>
        <end position="284"/>
    </location>
</feature>
<evidence type="ECO:0000256" key="4">
    <source>
        <dbReference type="ARBA" id="ARBA00022475"/>
    </source>
</evidence>
<dbReference type="PANTHER" id="PTHR47755">
    <property type="entry name" value="CELL DIVISION PROTEIN FTSX"/>
    <property type="match status" value="1"/>
</dbReference>
<comment type="subcellular location">
    <subcellularLocation>
        <location evidence="1">Cell membrane</location>
        <topology evidence="1">Multi-pass membrane protein</topology>
    </subcellularLocation>
</comment>
<evidence type="ECO:0000256" key="6">
    <source>
        <dbReference type="ARBA" id="ARBA00022692"/>
    </source>
</evidence>
<dbReference type="PIRSF" id="PIRSF003097">
    <property type="entry name" value="FtsX"/>
    <property type="match status" value="1"/>
</dbReference>
<comment type="caution">
    <text evidence="14">The sequence shown here is derived from an EMBL/GenBank/DDBJ whole genome shotgun (WGS) entry which is preliminary data.</text>
</comment>